<name>A0A3G5AHN2_9VIRU</name>
<sequence length="447" mass="51658">MDNAFKYMVSQYLSSETIRLIHEIDVKEKEHDKKHLARSWISSLKERKERNAFTYTNLNSISEPAPYLCPPPSSVTFKDGNFNHFSFQTLMKRHSNAYSLEFIGCFFLRPAPNSFAFSTTLQYLHLDIHVTSGNIVQPCSVLYLMNEDYNTSAFPHMRDVRLDFSFLSLLSHCTNSLRYLAILNVREIYLSANRDSVSIPSSFVDTFTSMLSRFKLLQVEILSTRSSQYTDIPCCQYLYMALCTIIQPFFQHARRPNIRDQMEFFQSPLSPIYSWWIPYNESCTSIFYCQFRPSGHTSLSVGPLYFFQNGRTIPWLSYVRHLRLIDPSTIDFPHLQKFITSLSNVETICFHGMNGLCFELLYNSSRMWECSFKHSISSSVFLLFPSKFKSIKSIEFIVAANNGRFSTPITLSKAHQFAKSIVNSMSSTLTYSIMMYPDSSSMYTGGL</sequence>
<evidence type="ECO:0000313" key="1">
    <source>
        <dbReference type="EMBL" id="AYV86707.1"/>
    </source>
</evidence>
<reference evidence="1" key="1">
    <citation type="submission" date="2018-10" db="EMBL/GenBank/DDBJ databases">
        <title>Hidden diversity of soil giant viruses.</title>
        <authorList>
            <person name="Schulz F."/>
            <person name="Alteio L."/>
            <person name="Goudeau D."/>
            <person name="Ryan E.M."/>
            <person name="Malmstrom R.R."/>
            <person name="Blanchard J."/>
            <person name="Woyke T."/>
        </authorList>
    </citation>
    <scope>NUCLEOTIDE SEQUENCE</scope>
    <source>
        <strain evidence="1">SYV1</strain>
    </source>
</reference>
<gene>
    <name evidence="1" type="ORF">Sylvanvirus7_5</name>
</gene>
<accession>A0A3G5AHN2</accession>
<dbReference type="EMBL" id="MK072513">
    <property type="protein sequence ID" value="AYV86707.1"/>
    <property type="molecule type" value="Genomic_DNA"/>
</dbReference>
<protein>
    <submittedName>
        <fullName evidence="1">Uncharacterized protein</fullName>
    </submittedName>
</protein>
<proteinExistence type="predicted"/>
<organism evidence="1">
    <name type="scientific">Sylvanvirus sp</name>
    <dbReference type="NCBI Taxonomy" id="2487774"/>
    <lineage>
        <taxon>Viruses</taxon>
    </lineage>
</organism>